<organism evidence="1 2">
    <name type="scientific">Pristionchus mayeri</name>
    <dbReference type="NCBI Taxonomy" id="1317129"/>
    <lineage>
        <taxon>Eukaryota</taxon>
        <taxon>Metazoa</taxon>
        <taxon>Ecdysozoa</taxon>
        <taxon>Nematoda</taxon>
        <taxon>Chromadorea</taxon>
        <taxon>Rhabditida</taxon>
        <taxon>Rhabditina</taxon>
        <taxon>Diplogasteromorpha</taxon>
        <taxon>Diplogasteroidea</taxon>
        <taxon>Neodiplogasteridae</taxon>
        <taxon>Pristionchus</taxon>
    </lineage>
</organism>
<dbReference type="Pfam" id="PF00106">
    <property type="entry name" value="adh_short"/>
    <property type="match status" value="1"/>
</dbReference>
<accession>A0AAN5D961</accession>
<dbReference type="PANTHER" id="PTHR44269:SF1">
    <property type="entry name" value="DEHYDROGENASE_REDUCTASE SDR FAMILY MEMBER 7"/>
    <property type="match status" value="1"/>
</dbReference>
<name>A0AAN5D961_9BILA</name>
<evidence type="ECO:0008006" key="3">
    <source>
        <dbReference type="Google" id="ProtNLM"/>
    </source>
</evidence>
<dbReference type="InterPro" id="IPR053011">
    <property type="entry name" value="SDR_family_member_7"/>
</dbReference>
<dbReference type="PANTHER" id="PTHR44269">
    <property type="entry name" value="DEHYDROGENASE/REDUCTASE SDR FAMILY MEMBER 7-RELATED"/>
    <property type="match status" value="1"/>
</dbReference>
<dbReference type="EMBL" id="BTRK01000006">
    <property type="protein sequence ID" value="GMR58370.1"/>
    <property type="molecule type" value="Genomic_DNA"/>
</dbReference>
<comment type="caution">
    <text evidence="1">The sequence shown here is derived from an EMBL/GenBank/DDBJ whole genome shotgun (WGS) entry which is preliminary data.</text>
</comment>
<dbReference type="SUPFAM" id="SSF51735">
    <property type="entry name" value="NAD(P)-binding Rossmann-fold domains"/>
    <property type="match status" value="1"/>
</dbReference>
<dbReference type="AlphaFoldDB" id="A0AAN5D961"/>
<proteinExistence type="predicted"/>
<dbReference type="Proteomes" id="UP001328107">
    <property type="component" value="Unassembled WGS sequence"/>
</dbReference>
<keyword evidence="2" id="KW-1185">Reference proteome</keyword>
<dbReference type="InterPro" id="IPR036291">
    <property type="entry name" value="NAD(P)-bd_dom_sf"/>
</dbReference>
<evidence type="ECO:0000313" key="2">
    <source>
        <dbReference type="Proteomes" id="UP001328107"/>
    </source>
</evidence>
<reference evidence="2" key="1">
    <citation type="submission" date="2022-10" db="EMBL/GenBank/DDBJ databases">
        <title>Genome assembly of Pristionchus species.</title>
        <authorList>
            <person name="Yoshida K."/>
            <person name="Sommer R.J."/>
        </authorList>
    </citation>
    <scope>NUCLEOTIDE SEQUENCE [LARGE SCALE GENOMIC DNA]</scope>
    <source>
        <strain evidence="2">RS5460</strain>
    </source>
</reference>
<sequence>QIIFFVIFILSFLYFLKISDSSFNLFFWTRASKKTEDDHYRGKVVWLVGGSSGIGEELAVRLAAFSPLLILSARREKELERVRERCKKANSSCEVKLLTLDLLKFDEMPSKVAAADEIFGRKVDIVILNAGRSQRAEWTDIDPSVDVDCFNINAVAPTQLTRCLLKHRGLHPTAAKTDKLQIFFHITIILNPMSCTRQS</sequence>
<protein>
    <recommendedName>
        <fullName evidence="3">Dehydrogenase</fullName>
    </recommendedName>
</protein>
<feature type="non-terminal residue" evidence="1">
    <location>
        <position position="1"/>
    </location>
</feature>
<dbReference type="InterPro" id="IPR002347">
    <property type="entry name" value="SDR_fam"/>
</dbReference>
<evidence type="ECO:0000313" key="1">
    <source>
        <dbReference type="EMBL" id="GMR58370.1"/>
    </source>
</evidence>
<dbReference type="Gene3D" id="3.40.50.720">
    <property type="entry name" value="NAD(P)-binding Rossmann-like Domain"/>
    <property type="match status" value="1"/>
</dbReference>
<gene>
    <name evidence="1" type="ORF">PMAYCL1PPCAC_28565</name>
</gene>